<dbReference type="PROSITE" id="PS50995">
    <property type="entry name" value="HTH_MARR_2"/>
    <property type="match status" value="1"/>
</dbReference>
<dbReference type="SUPFAM" id="SSF55729">
    <property type="entry name" value="Acyl-CoA N-acyltransferases (Nat)"/>
    <property type="match status" value="1"/>
</dbReference>
<evidence type="ECO:0000313" key="5">
    <source>
        <dbReference type="Proteomes" id="UP001148313"/>
    </source>
</evidence>
<dbReference type="RefSeq" id="WP_271087668.1">
    <property type="nucleotide sequence ID" value="NZ_JAPJZH010000001.1"/>
</dbReference>
<protein>
    <submittedName>
        <fullName evidence="4">Helix-turn-helix domain-containing GNAT family N-acetyltransferase</fullName>
    </submittedName>
</protein>
<keyword evidence="5" id="KW-1185">Reference proteome</keyword>
<dbReference type="EMBL" id="JAPJZH010000001">
    <property type="protein sequence ID" value="MDA4844145.1"/>
    <property type="molecule type" value="Genomic_DNA"/>
</dbReference>
<dbReference type="Gene3D" id="3.40.630.30">
    <property type="match status" value="1"/>
</dbReference>
<dbReference type="InterPro" id="IPR000182">
    <property type="entry name" value="GNAT_dom"/>
</dbReference>
<proteinExistence type="predicted"/>
<dbReference type="InterPro" id="IPR000835">
    <property type="entry name" value="HTH_MarR-typ"/>
</dbReference>
<accession>A0ABT4VHH1</accession>
<evidence type="ECO:0000256" key="1">
    <source>
        <dbReference type="ARBA" id="ARBA00022679"/>
    </source>
</evidence>
<evidence type="ECO:0000313" key="4">
    <source>
        <dbReference type="EMBL" id="MDA4844145.1"/>
    </source>
</evidence>
<dbReference type="Proteomes" id="UP001148313">
    <property type="component" value="Unassembled WGS sequence"/>
</dbReference>
<feature type="domain" description="N-acetyltransferase" evidence="3">
    <location>
        <begin position="160"/>
        <end position="305"/>
    </location>
</feature>
<dbReference type="SMART" id="SM00347">
    <property type="entry name" value="HTH_MARR"/>
    <property type="match status" value="1"/>
</dbReference>
<comment type="caution">
    <text evidence="4">The sequence shown here is derived from an EMBL/GenBank/DDBJ whole genome shotgun (WGS) entry which is preliminary data.</text>
</comment>
<dbReference type="InterPro" id="IPR036388">
    <property type="entry name" value="WH-like_DNA-bd_sf"/>
</dbReference>
<dbReference type="InterPro" id="IPR036390">
    <property type="entry name" value="WH_DNA-bd_sf"/>
</dbReference>
<dbReference type="InterPro" id="IPR050769">
    <property type="entry name" value="NAT_camello-type"/>
</dbReference>
<name>A0ABT4VHH1_9HYPH</name>
<dbReference type="CDD" id="cd04301">
    <property type="entry name" value="NAT_SF"/>
    <property type="match status" value="1"/>
</dbReference>
<gene>
    <name evidence="4" type="ORF">OOZ53_02240</name>
</gene>
<keyword evidence="1" id="KW-0808">Transferase</keyword>
<dbReference type="Pfam" id="PF00583">
    <property type="entry name" value="Acetyltransf_1"/>
    <property type="match status" value="1"/>
</dbReference>
<evidence type="ECO:0000259" key="2">
    <source>
        <dbReference type="PROSITE" id="PS50995"/>
    </source>
</evidence>
<dbReference type="InterPro" id="IPR016181">
    <property type="entry name" value="Acyl_CoA_acyltransferase"/>
</dbReference>
<dbReference type="Gene3D" id="1.10.10.10">
    <property type="entry name" value="Winged helix-like DNA-binding domain superfamily/Winged helix DNA-binding domain"/>
    <property type="match status" value="1"/>
</dbReference>
<dbReference type="PANTHER" id="PTHR13947">
    <property type="entry name" value="GNAT FAMILY N-ACETYLTRANSFERASE"/>
    <property type="match status" value="1"/>
</dbReference>
<dbReference type="PANTHER" id="PTHR13947:SF37">
    <property type="entry name" value="LD18367P"/>
    <property type="match status" value="1"/>
</dbReference>
<feature type="domain" description="HTH marR-type" evidence="2">
    <location>
        <begin position="1"/>
        <end position="127"/>
    </location>
</feature>
<dbReference type="Pfam" id="PF12802">
    <property type="entry name" value="MarR_2"/>
    <property type="match status" value="1"/>
</dbReference>
<sequence length="307" mass="34038">MIRSASRTLVRELGFMNRNLAESDLSASGVHALLEIEQGRCVTAKQLCESLLLEKSTVSRLVRKLVGRGEISEVEAPYDGRAKVLQLTDRGRKTLIDIHRHATNRVIGALDPLETRGRRTIIDGLTAYADALQRARLDGKNRDADWACDIIAGYQPGLVGHISKMHSLAYHELEGFGASFEAKVAAGLAEFTTRLANPKNQVWTAQSAGHVLGSIAIDGESLGENTAHLRWFLVDRAGRGSGIGKRLLDAALEHCDLHDFDAIRLWTFKGLDAARHLYERNGFILEQEYSGNQWGTQVTEQIFVQRR</sequence>
<dbReference type="SUPFAM" id="SSF46785">
    <property type="entry name" value="Winged helix' DNA-binding domain"/>
    <property type="match status" value="1"/>
</dbReference>
<reference evidence="4" key="1">
    <citation type="submission" date="2022-11" db="EMBL/GenBank/DDBJ databases">
        <title>Hoeflea poritis sp. nov., isolated from scleractinian coral Porites lutea.</title>
        <authorList>
            <person name="Zhang G."/>
            <person name="Wei Q."/>
            <person name="Cai L."/>
        </authorList>
    </citation>
    <scope>NUCLEOTIDE SEQUENCE</scope>
    <source>
        <strain evidence="4">E7-10</strain>
    </source>
</reference>
<evidence type="ECO:0000259" key="3">
    <source>
        <dbReference type="PROSITE" id="PS51186"/>
    </source>
</evidence>
<organism evidence="4 5">
    <name type="scientific">Hoeflea poritis</name>
    <dbReference type="NCBI Taxonomy" id="2993659"/>
    <lineage>
        <taxon>Bacteria</taxon>
        <taxon>Pseudomonadati</taxon>
        <taxon>Pseudomonadota</taxon>
        <taxon>Alphaproteobacteria</taxon>
        <taxon>Hyphomicrobiales</taxon>
        <taxon>Rhizobiaceae</taxon>
        <taxon>Hoeflea</taxon>
    </lineage>
</organism>
<dbReference type="PROSITE" id="PS51186">
    <property type="entry name" value="GNAT"/>
    <property type="match status" value="1"/>
</dbReference>